<dbReference type="InterPro" id="IPR016024">
    <property type="entry name" value="ARM-type_fold"/>
</dbReference>
<dbReference type="SUPFAM" id="SSF48371">
    <property type="entry name" value="ARM repeat"/>
    <property type="match status" value="1"/>
</dbReference>
<dbReference type="HOGENOM" id="CLU_738648_0_0_1"/>
<dbReference type="RefSeq" id="XP_001423235.1">
    <property type="nucleotide sequence ID" value="XM_001423198.1"/>
</dbReference>
<name>Q6BFX9_PARTE</name>
<accession>Q6BFX9</accession>
<reference evidence="2" key="3">
    <citation type="submission" date="2006-03" db="EMBL/GenBank/DDBJ databases">
        <authorList>
            <consortium name="Genoscope"/>
        </authorList>
    </citation>
    <scope>NUCLEOTIDE SEQUENCE</scope>
    <source>
        <strain evidence="2">Stock d4-2</strain>
    </source>
</reference>
<dbReference type="Proteomes" id="UP000000600">
    <property type="component" value="Unassembled WGS sequence"/>
</dbReference>
<dbReference type="KEGG" id="ptm:GSPATT00000272001"/>
<dbReference type="GeneID" id="5009019"/>
<dbReference type="GeneID" id="79573895"/>
<dbReference type="RefSeq" id="XP_001347068.1">
    <property type="nucleotide sequence ID" value="XM_001347032.1"/>
</dbReference>
<dbReference type="KEGG" id="ptm:PTMB.243c"/>
<dbReference type="OMA" id="YSQYYVE"/>
<dbReference type="EMBL" id="CT867985">
    <property type="protein sequence ID" value="CAK55837.1"/>
    <property type="molecule type" value="Genomic_DNA"/>
</dbReference>
<gene>
    <name evidence="2" type="ORF">GSPATT00000272001</name>
    <name evidence="1" type="ORF">PTMB.243c</name>
</gene>
<evidence type="ECO:0000313" key="1">
    <source>
        <dbReference type="EMBL" id="CAH03441.1"/>
    </source>
</evidence>
<sequence length="375" mass="44660">MMSELILKRETFCLQLKRTEKERIFKSKRQKIYPKEQLLELIKSKDQDSIIKLVNVSEGSSKQINELLEMGGIEYFSDLLNSSEKELAIIGLSNLYSQNSVQASMKDLILFETIVNEVHLYQNIEQLVQRLRFLNIIALYCTDLSRLEEEQRIKDKLYQVFSYYQNKYPQIFKIQEECFKGFLSLASVQFVQNEIIQLCCDNFNKGIDQIIIQLLYYTIDDNVEFIAILNRSTFIQQCPHHLKIIDRQKYILSILYYYSQYYVERIISNNELVEQIQVIQNSNRHQRLILLLHYQMLLKCPRALFMKILKEFDVINNLKFLLETFKYAEQILLVIALLKQTKQNLIEELMPYLENLFLKQEVNERIAQKLQLILG</sequence>
<dbReference type="AlphaFoldDB" id="Q6BFX9"/>
<reference evidence="2 3" key="2">
    <citation type="journal article" date="2006" name="Nature">
        <title>Global trends of whole-genome duplications revealed by the ciliate Paramecium tetraurelia.</title>
        <authorList>
            <consortium name="Genoscope"/>
            <person name="Aury J.-M."/>
            <person name="Jaillon O."/>
            <person name="Duret L."/>
            <person name="Noel B."/>
            <person name="Jubin C."/>
            <person name="Porcel B.M."/>
            <person name="Segurens B."/>
            <person name="Daubin V."/>
            <person name="Anthouard V."/>
            <person name="Aiach N."/>
            <person name="Arnaiz O."/>
            <person name="Billaut A."/>
            <person name="Beisson J."/>
            <person name="Blanc I."/>
            <person name="Bouhouche K."/>
            <person name="Camara F."/>
            <person name="Duharcourt S."/>
            <person name="Guigo R."/>
            <person name="Gogendeau D."/>
            <person name="Katinka M."/>
            <person name="Keller A.-M."/>
            <person name="Kissmehl R."/>
            <person name="Klotz C."/>
            <person name="Koll F."/>
            <person name="Le Moue A."/>
            <person name="Lepere C."/>
            <person name="Malinsky S."/>
            <person name="Nowacki M."/>
            <person name="Nowak J.K."/>
            <person name="Plattner H."/>
            <person name="Poulain J."/>
            <person name="Ruiz F."/>
            <person name="Serrano V."/>
            <person name="Zagulski M."/>
            <person name="Dessen P."/>
            <person name="Betermier M."/>
            <person name="Weissenbach J."/>
            <person name="Scarpelli C."/>
            <person name="Schachter V."/>
            <person name="Sperling L."/>
            <person name="Meyer E."/>
            <person name="Cohen J."/>
            <person name="Wincker P."/>
        </authorList>
    </citation>
    <scope>NUCLEOTIDE SEQUENCE [LARGE SCALE GENOMIC DNA]</scope>
    <source>
        <strain evidence="2 3">Stock d4-2</strain>
    </source>
</reference>
<protein>
    <submittedName>
        <fullName evidence="2">Chromosome undetermined scaffold_1, whole genome shotgun sequence</fullName>
    </submittedName>
</protein>
<dbReference type="OrthoDB" id="307040at2759"/>
<proteinExistence type="predicted"/>
<dbReference type="InParanoid" id="Q6BFX9"/>
<reference evidence="1 3" key="1">
    <citation type="journal article" date="2004" name="Curr. Biol.">
        <title>High coding density on the largest Paramecium tetraurelia somatic chromosome.</title>
        <authorList>
            <person name="Zagulski M."/>
            <person name="Nowak J.K."/>
            <person name="Le Mouel A."/>
            <person name="Nowacki M."/>
            <person name="Migdalski A."/>
            <person name="Gromadka R."/>
            <person name="Noel B."/>
            <person name="Blanc I."/>
            <person name="Dessen P."/>
            <person name="Wincker P."/>
            <person name="Keller A.M."/>
            <person name="Cohen J."/>
            <person name="Meyer E."/>
            <person name="Sperling L."/>
        </authorList>
    </citation>
    <scope>NUCLEOTIDE SEQUENCE [LARGE SCALE GENOMIC DNA]</scope>
    <source>
        <strain evidence="1 3">Stock d4-2</strain>
    </source>
</reference>
<organism evidence="1 3">
    <name type="scientific">Paramecium tetraurelia</name>
    <dbReference type="NCBI Taxonomy" id="5888"/>
    <lineage>
        <taxon>Eukaryota</taxon>
        <taxon>Sar</taxon>
        <taxon>Alveolata</taxon>
        <taxon>Ciliophora</taxon>
        <taxon>Intramacronucleata</taxon>
        <taxon>Oligohymenophorea</taxon>
        <taxon>Peniculida</taxon>
        <taxon>Parameciidae</taxon>
        <taxon>Paramecium</taxon>
    </lineage>
</organism>
<dbReference type="EMBL" id="CR548612">
    <property type="protein sequence ID" value="CAH03441.1"/>
    <property type="molecule type" value="Genomic_DNA"/>
</dbReference>
<reference evidence="1" key="4">
    <citation type="submission" date="2006-11" db="EMBL/GenBank/DDBJ databases">
        <title>Paramecium megabase sequencing project.</title>
        <authorList>
            <person name="Nowak J.K."/>
            <person name="Migdalski A."/>
            <person name="Gromadka R."/>
            <person name="Zagulski M."/>
        </authorList>
    </citation>
    <scope>NUCLEOTIDE SEQUENCE</scope>
    <source>
        <strain evidence="1">Stock d4-2</strain>
    </source>
</reference>
<keyword evidence="3" id="KW-1185">Reference proteome</keyword>
<evidence type="ECO:0000313" key="3">
    <source>
        <dbReference type="Proteomes" id="UP000000600"/>
    </source>
</evidence>
<evidence type="ECO:0000313" key="2">
    <source>
        <dbReference type="EMBL" id="CAK55837.1"/>
    </source>
</evidence>